<evidence type="ECO:0000256" key="4">
    <source>
        <dbReference type="ARBA" id="ARBA00022984"/>
    </source>
</evidence>
<evidence type="ECO:0000313" key="8">
    <source>
        <dbReference type="Proteomes" id="UP001500751"/>
    </source>
</evidence>
<name>A0ABP5GXP7_9ACTN</name>
<keyword evidence="4" id="KW-0573">Peptidoglycan synthesis</keyword>
<accession>A0ABP5GXP7</accession>
<evidence type="ECO:0000313" key="7">
    <source>
        <dbReference type="EMBL" id="GAA2057355.1"/>
    </source>
</evidence>
<evidence type="ECO:0000256" key="1">
    <source>
        <dbReference type="ARBA" id="ARBA00009943"/>
    </source>
</evidence>
<evidence type="ECO:0000256" key="2">
    <source>
        <dbReference type="ARBA" id="ARBA00022679"/>
    </source>
</evidence>
<keyword evidence="5" id="KW-0012">Acyltransferase</keyword>
<comment type="caution">
    <text evidence="7">The sequence shown here is derived from an EMBL/GenBank/DDBJ whole genome shotgun (WGS) entry which is preliminary data.</text>
</comment>
<dbReference type="PANTHER" id="PTHR36174:SF1">
    <property type="entry name" value="LIPID II:GLYCINE GLYCYLTRANSFERASE"/>
    <property type="match status" value="1"/>
</dbReference>
<organism evidence="7 8">
    <name type="scientific">Catenulispora yoronensis</name>
    <dbReference type="NCBI Taxonomy" id="450799"/>
    <lineage>
        <taxon>Bacteria</taxon>
        <taxon>Bacillati</taxon>
        <taxon>Actinomycetota</taxon>
        <taxon>Actinomycetes</taxon>
        <taxon>Catenulisporales</taxon>
        <taxon>Catenulisporaceae</taxon>
        <taxon>Catenulispora</taxon>
    </lineage>
</organism>
<keyword evidence="3" id="KW-0133">Cell shape</keyword>
<keyword evidence="2" id="KW-0808">Transferase</keyword>
<keyword evidence="6" id="KW-0961">Cell wall biogenesis/degradation</keyword>
<keyword evidence="8" id="KW-1185">Reference proteome</keyword>
<dbReference type="EMBL" id="BAAAQN010000067">
    <property type="protein sequence ID" value="GAA2057355.1"/>
    <property type="molecule type" value="Genomic_DNA"/>
</dbReference>
<protein>
    <submittedName>
        <fullName evidence="7">Peptidoglycan bridge formation glycyltransferase FemX</fullName>
    </submittedName>
</protein>
<evidence type="ECO:0000256" key="5">
    <source>
        <dbReference type="ARBA" id="ARBA00023315"/>
    </source>
</evidence>
<evidence type="ECO:0000256" key="6">
    <source>
        <dbReference type="ARBA" id="ARBA00023316"/>
    </source>
</evidence>
<dbReference type="PANTHER" id="PTHR36174">
    <property type="entry name" value="LIPID II:GLYCINE GLYCYLTRANSFERASE"/>
    <property type="match status" value="1"/>
</dbReference>
<sequence>MVLRVRTLSREEHVAFIEERAAEKNAATSVSFLQCPSWGDLKTDWRAESVGWVDEGSGRVVGAGLVLYRDLPIPKRDKLPVLRRSLAYLPEGPILDLTEPEAGQALKALLKHLRKQRAFTVKMGPQLVSRRWNAETLKKAIADTESAKGGVRLKDIKPDFEDPAALRVIEALRATGWSRKESDGAGFGDFQPRYVFQLRLVDDAGEPRALDDVQKGFNQLWRRNIKKAEKNGVEVTVGGYDDLPEFHKLYEVTAHRDHFTPRPLAYFQRMWKAMEAEDPRRLRLYLARHEGELLAATTLVTVGDHAWYSYGASADHKRELRPSNAVQWRMLSDSHAAGCKVYDLRGISDTLDPEDHLFGLIQFKLGTGGQAVEYLGEWDYPLNPLLHRAFELYMARR</sequence>
<evidence type="ECO:0000256" key="3">
    <source>
        <dbReference type="ARBA" id="ARBA00022960"/>
    </source>
</evidence>
<dbReference type="Proteomes" id="UP001500751">
    <property type="component" value="Unassembled WGS sequence"/>
</dbReference>
<gene>
    <name evidence="7" type="primary">femX</name>
    <name evidence="7" type="ORF">GCM10009839_78440</name>
</gene>
<dbReference type="SUPFAM" id="SSF55729">
    <property type="entry name" value="Acyl-CoA N-acyltransferases (Nat)"/>
    <property type="match status" value="2"/>
</dbReference>
<dbReference type="InterPro" id="IPR050644">
    <property type="entry name" value="PG_Glycine_Bridge_Synth"/>
</dbReference>
<dbReference type="InterPro" id="IPR016181">
    <property type="entry name" value="Acyl_CoA_acyltransferase"/>
</dbReference>
<reference evidence="8" key="1">
    <citation type="journal article" date="2019" name="Int. J. Syst. Evol. Microbiol.">
        <title>The Global Catalogue of Microorganisms (GCM) 10K type strain sequencing project: providing services to taxonomists for standard genome sequencing and annotation.</title>
        <authorList>
            <consortium name="The Broad Institute Genomics Platform"/>
            <consortium name="The Broad Institute Genome Sequencing Center for Infectious Disease"/>
            <person name="Wu L."/>
            <person name="Ma J."/>
        </authorList>
    </citation>
    <scope>NUCLEOTIDE SEQUENCE [LARGE SCALE GENOMIC DNA]</scope>
    <source>
        <strain evidence="8">JCM 16014</strain>
    </source>
</reference>
<dbReference type="Pfam" id="PF02388">
    <property type="entry name" value="FemAB"/>
    <property type="match status" value="2"/>
</dbReference>
<dbReference type="InterPro" id="IPR003447">
    <property type="entry name" value="FEMABX"/>
</dbReference>
<dbReference type="PROSITE" id="PS51191">
    <property type="entry name" value="FEMABX"/>
    <property type="match status" value="1"/>
</dbReference>
<comment type="similarity">
    <text evidence="1">Belongs to the FemABX family.</text>
</comment>
<dbReference type="RefSeq" id="WP_344670798.1">
    <property type="nucleotide sequence ID" value="NZ_BAAAQN010000067.1"/>
</dbReference>
<proteinExistence type="inferred from homology"/>
<dbReference type="Gene3D" id="3.40.630.30">
    <property type="match status" value="2"/>
</dbReference>